<gene>
    <name evidence="1" type="ORF">HINF_LOCUS19763</name>
    <name evidence="2" type="ORF">HINF_LOCUS72858</name>
</gene>
<name>A0AA86P738_9EUKA</name>
<dbReference type="EMBL" id="CATOUU010000508">
    <property type="protein sequence ID" value="CAI9932118.1"/>
    <property type="molecule type" value="Genomic_DNA"/>
</dbReference>
<organism evidence="1">
    <name type="scientific">Hexamita inflata</name>
    <dbReference type="NCBI Taxonomy" id="28002"/>
    <lineage>
        <taxon>Eukaryota</taxon>
        <taxon>Metamonada</taxon>
        <taxon>Diplomonadida</taxon>
        <taxon>Hexamitidae</taxon>
        <taxon>Hexamitinae</taxon>
        <taxon>Hexamita</taxon>
    </lineage>
</organism>
<dbReference type="AlphaFoldDB" id="A0AA86P738"/>
<accession>A0AA86P738</accession>
<dbReference type="EMBL" id="CAXDID020000585">
    <property type="protein sequence ID" value="CAL6104599.1"/>
    <property type="molecule type" value="Genomic_DNA"/>
</dbReference>
<evidence type="ECO:0000313" key="2">
    <source>
        <dbReference type="EMBL" id="CAL6104599.1"/>
    </source>
</evidence>
<sequence length="368" mass="43081">MGCGTVQDNQIPDFDFPIPDSAYEHCFGQYFCADHAAGLFVQYCLEYNSSDIVQQIAPRIIQSSEKQVKTECILEAPDFGPDMLMDIAAKPSTLNDNMNSIDMKLEDMYNQQNDKLSVSSDDMKLDQMQIVENIQKIKRKKKPILQPTLFIKRYLLSFMEVSQIIQQSLPYVNQFDLFQLYYYITEPVQPVNMAQNYQRFLKSTESTKLCIGIQQYLQLFYICCPEQIKKVIVDRMYILYYQADEFFNQHVQTKIFAKCLKKHYPAKYAKLAYSLRNVGPIITRNEFELNIIPSLQHDNPDFIIQFQMQKKSIQKFLDSYKHKYRGLKEGLSKNIDRTLGKIIGLIPNRSQDQLLEKERLQAEDSIFD</sequence>
<comment type="caution">
    <text evidence="1">The sequence shown here is derived from an EMBL/GenBank/DDBJ whole genome shotgun (WGS) entry which is preliminary data.</text>
</comment>
<evidence type="ECO:0000313" key="3">
    <source>
        <dbReference type="Proteomes" id="UP001642409"/>
    </source>
</evidence>
<dbReference type="Proteomes" id="UP001642409">
    <property type="component" value="Unassembled WGS sequence"/>
</dbReference>
<keyword evidence="3" id="KW-1185">Reference proteome</keyword>
<protein>
    <submittedName>
        <fullName evidence="1">Uncharacterized protein</fullName>
    </submittedName>
</protein>
<reference evidence="2 3" key="2">
    <citation type="submission" date="2024-07" db="EMBL/GenBank/DDBJ databases">
        <authorList>
            <person name="Akdeniz Z."/>
        </authorList>
    </citation>
    <scope>NUCLEOTIDE SEQUENCE [LARGE SCALE GENOMIC DNA]</scope>
</reference>
<evidence type="ECO:0000313" key="1">
    <source>
        <dbReference type="EMBL" id="CAI9932118.1"/>
    </source>
</evidence>
<proteinExistence type="predicted"/>
<reference evidence="1" key="1">
    <citation type="submission" date="2023-06" db="EMBL/GenBank/DDBJ databases">
        <authorList>
            <person name="Kurt Z."/>
        </authorList>
    </citation>
    <scope>NUCLEOTIDE SEQUENCE</scope>
</reference>